<gene>
    <name evidence="3" type="ORF">SAMEA2297795_02202</name>
    <name evidence="2" type="ORF">SAMEA2297796_01985</name>
</gene>
<dbReference type="InterPro" id="IPR016181">
    <property type="entry name" value="Acyl_CoA_acyltransferase"/>
</dbReference>
<dbReference type="Pfam" id="PF13673">
    <property type="entry name" value="Acetyltransf_10"/>
    <property type="match status" value="1"/>
</dbReference>
<reference evidence="3 5" key="1">
    <citation type="submission" date="2016-09" db="EMBL/GenBank/DDBJ databases">
        <authorList>
            <consortium name="Pathogen Informatics"/>
        </authorList>
    </citation>
    <scope>NUCLEOTIDE SEQUENCE [LARGE SCALE GENOMIC DNA]</scope>
    <source>
        <strain evidence="3 5">82B</strain>
    </source>
</reference>
<evidence type="ECO:0000313" key="3">
    <source>
        <dbReference type="EMBL" id="SCT30620.1"/>
    </source>
</evidence>
<evidence type="ECO:0000313" key="5">
    <source>
        <dbReference type="Proteomes" id="UP000095768"/>
    </source>
</evidence>
<accession>A0A1D4Q5Z7</accession>
<protein>
    <submittedName>
        <fullName evidence="3">Acetyltransferase</fullName>
    </submittedName>
</protein>
<evidence type="ECO:0000313" key="4">
    <source>
        <dbReference type="Proteomes" id="UP000095412"/>
    </source>
</evidence>
<dbReference type="Proteomes" id="UP000095768">
    <property type="component" value="Unassembled WGS sequence"/>
</dbReference>
<feature type="domain" description="N-acetyltransferase" evidence="1">
    <location>
        <begin position="6"/>
        <end position="145"/>
    </location>
</feature>
<dbReference type="Proteomes" id="UP000095412">
    <property type="component" value="Unassembled WGS sequence"/>
</dbReference>
<dbReference type="SUPFAM" id="SSF55729">
    <property type="entry name" value="Acyl-CoA N-acyltransferases (Nat)"/>
    <property type="match status" value="1"/>
</dbReference>
<dbReference type="InterPro" id="IPR000182">
    <property type="entry name" value="GNAT_dom"/>
</dbReference>
<evidence type="ECO:0000313" key="2">
    <source>
        <dbReference type="EMBL" id="SCT23495.1"/>
    </source>
</evidence>
<name>A0A1D4Q5Z7_9STAP</name>
<dbReference type="Gene3D" id="3.40.630.30">
    <property type="match status" value="1"/>
</dbReference>
<keyword evidence="3" id="KW-0808">Transferase</keyword>
<reference evidence="2 4" key="2">
    <citation type="submission" date="2016-09" db="EMBL/GenBank/DDBJ databases">
        <authorList>
            <consortium name="Pathogen Informatics"/>
            <person name="Sun Q."/>
            <person name="Inoue M."/>
        </authorList>
    </citation>
    <scope>NUCLEOTIDE SEQUENCE [LARGE SCALE GENOMIC DNA]</scope>
    <source>
        <strain evidence="2 4">82C</strain>
    </source>
</reference>
<dbReference type="EMBL" id="FMPG01000012">
    <property type="protein sequence ID" value="SCT30620.1"/>
    <property type="molecule type" value="Genomic_DNA"/>
</dbReference>
<dbReference type="OrthoDB" id="9796171at2"/>
<dbReference type="AlphaFoldDB" id="A0A1D4Q5Z7"/>
<evidence type="ECO:0000259" key="1">
    <source>
        <dbReference type="PROSITE" id="PS51186"/>
    </source>
</evidence>
<dbReference type="PROSITE" id="PS51186">
    <property type="entry name" value="GNAT"/>
    <property type="match status" value="1"/>
</dbReference>
<organism evidence="3 5">
    <name type="scientific">Staphylococcus caeli</name>
    <dbReference type="NCBI Taxonomy" id="2201815"/>
    <lineage>
        <taxon>Bacteria</taxon>
        <taxon>Bacillati</taxon>
        <taxon>Bacillota</taxon>
        <taxon>Bacilli</taxon>
        <taxon>Bacillales</taxon>
        <taxon>Staphylococcaceae</taxon>
        <taxon>Staphylococcus</taxon>
    </lineage>
</organism>
<dbReference type="RefSeq" id="WP_069996161.1">
    <property type="nucleotide sequence ID" value="NZ_FMPG01000012.1"/>
</dbReference>
<dbReference type="CDD" id="cd04301">
    <property type="entry name" value="NAT_SF"/>
    <property type="match status" value="1"/>
</dbReference>
<dbReference type="GO" id="GO:0016747">
    <property type="term" value="F:acyltransferase activity, transferring groups other than amino-acyl groups"/>
    <property type="evidence" value="ECO:0007669"/>
    <property type="project" value="InterPro"/>
</dbReference>
<dbReference type="EMBL" id="FMPI01000016">
    <property type="protein sequence ID" value="SCT23495.1"/>
    <property type="molecule type" value="Genomic_DNA"/>
</dbReference>
<keyword evidence="4" id="KW-1185">Reference proteome</keyword>
<proteinExistence type="predicted"/>
<sequence>MELQIKQTSEMTPLELVKVFQARVRVFVIEQNCLYEEVDDADLAASHVMLKDGDEIVAYTRIIEHDAYISFGRVLVAENYRKAGYGRKIVQLTIDAIKENYQPQTIKISGQAHLKSFYESFGFQSVSDIYLEDNIPHITLELYATE</sequence>